<sequence length="175" mass="20053">MTFHFLILYTALLLLAGTAVGTTARIRRTGRRLREIEQRVSRLETEAESARSQAYTASVEQEIYIQFMTVKDALFQQLKSPHPRALRESEHAIRLSGEQLNIAFSPSEAENLRQFFQHYHLYLNTYWKTGGNGWKTVFVSNVQNGADSWETVHAATKSLYQEAERLSALFTYSSS</sequence>
<dbReference type="Proteomes" id="UP000321051">
    <property type="component" value="Unassembled WGS sequence"/>
</dbReference>
<name>A0A510Y576_MARHA</name>
<feature type="coiled-coil region" evidence="1">
    <location>
        <begin position="26"/>
        <end position="53"/>
    </location>
</feature>
<dbReference type="RefSeq" id="WP_094908111.1">
    <property type="nucleotide sequence ID" value="NZ_BJUN01000003.1"/>
</dbReference>
<organism evidence="2 3">
    <name type="scientific">Marinococcus halophilus</name>
    <dbReference type="NCBI Taxonomy" id="1371"/>
    <lineage>
        <taxon>Bacteria</taxon>
        <taxon>Bacillati</taxon>
        <taxon>Bacillota</taxon>
        <taxon>Bacilli</taxon>
        <taxon>Bacillales</taxon>
        <taxon>Bacillaceae</taxon>
        <taxon>Marinococcus</taxon>
    </lineage>
</organism>
<protein>
    <submittedName>
        <fullName evidence="2">Uncharacterized protein</fullName>
    </submittedName>
</protein>
<reference evidence="2 3" key="1">
    <citation type="submission" date="2019-07" db="EMBL/GenBank/DDBJ databases">
        <title>Whole genome shotgun sequence of Marinococcus halophilus NBRC 102359.</title>
        <authorList>
            <person name="Hosoyama A."/>
            <person name="Uohara A."/>
            <person name="Ohji S."/>
            <person name="Ichikawa N."/>
        </authorList>
    </citation>
    <scope>NUCLEOTIDE SEQUENCE [LARGE SCALE GENOMIC DNA]</scope>
    <source>
        <strain evidence="2 3">NBRC 102359</strain>
    </source>
</reference>
<keyword evidence="3" id="KW-1185">Reference proteome</keyword>
<evidence type="ECO:0000256" key="1">
    <source>
        <dbReference type="SAM" id="Coils"/>
    </source>
</evidence>
<accession>A0A510Y576</accession>
<comment type="caution">
    <text evidence="2">The sequence shown here is derived from an EMBL/GenBank/DDBJ whole genome shotgun (WGS) entry which is preliminary data.</text>
</comment>
<evidence type="ECO:0000313" key="2">
    <source>
        <dbReference type="EMBL" id="GEK57941.1"/>
    </source>
</evidence>
<dbReference type="OrthoDB" id="2971021at2"/>
<proteinExistence type="predicted"/>
<gene>
    <name evidence="2" type="ORF">MHA01_08460</name>
</gene>
<dbReference type="EMBL" id="BJUN01000003">
    <property type="protein sequence ID" value="GEK57941.1"/>
    <property type="molecule type" value="Genomic_DNA"/>
</dbReference>
<dbReference type="AlphaFoldDB" id="A0A510Y576"/>
<evidence type="ECO:0000313" key="3">
    <source>
        <dbReference type="Proteomes" id="UP000321051"/>
    </source>
</evidence>
<keyword evidence="1" id="KW-0175">Coiled coil</keyword>